<keyword evidence="3" id="KW-1185">Reference proteome</keyword>
<dbReference type="Proteomes" id="UP000253961">
    <property type="component" value="Unassembled WGS sequence"/>
</dbReference>
<dbReference type="InterPro" id="IPR001296">
    <property type="entry name" value="Glyco_trans_1"/>
</dbReference>
<sequence>MNVLFYHRFLKRTDAASLPHHFFYGALDLDNFDVNVSFLEDASMGNRIVLAIKMAFKIIFFNQSHDLIYASTPYGLELLVLLKAICLFNKPIVVWQHRALRSSTNPFKKWLLKVYYSGFSKMIMFSDLHVQETLATGITKRDKLMQMHWGPDTNYFDKIIAETDNNAVPRYFCSTGRENRDFPTLIKGFENAPESILRIYTTKRHGNMNNEKLLLAYADKHKNVEVNIIENKPTLNKFLSKEVYKSQCAIISCHEHKYTVGLTSLLEAMALKKVVIISDNPYFPIDVEKQGIGIKVPYNDPNAWTKAINFIMQNPELASAMGEKARKFIDEECNADILSYNVAKCLYEVAGRKFSEPSILKVQNMVKA</sequence>
<reference evidence="2 3" key="1">
    <citation type="submission" date="2018-07" db="EMBL/GenBank/DDBJ databases">
        <title>Pedobacter sp. nov., isolated from soil.</title>
        <authorList>
            <person name="Zhou L.Y."/>
            <person name="Du Z.J."/>
        </authorList>
    </citation>
    <scope>NUCLEOTIDE SEQUENCE [LARGE SCALE GENOMIC DNA]</scope>
    <source>
        <strain evidence="2 3">JDX94</strain>
    </source>
</reference>
<dbReference type="GO" id="GO:0016757">
    <property type="term" value="F:glycosyltransferase activity"/>
    <property type="evidence" value="ECO:0007669"/>
    <property type="project" value="InterPro"/>
</dbReference>
<dbReference type="RefSeq" id="WP_115404949.1">
    <property type="nucleotide sequence ID" value="NZ_QPKV01000015.1"/>
</dbReference>
<gene>
    <name evidence="2" type="ORF">DU508_22650</name>
</gene>
<dbReference type="SUPFAM" id="SSF53756">
    <property type="entry name" value="UDP-Glycosyltransferase/glycogen phosphorylase"/>
    <property type="match status" value="1"/>
</dbReference>
<feature type="domain" description="Glycosyl transferase family 1" evidence="1">
    <location>
        <begin position="211"/>
        <end position="327"/>
    </location>
</feature>
<evidence type="ECO:0000313" key="2">
    <source>
        <dbReference type="EMBL" id="RDC54290.1"/>
    </source>
</evidence>
<evidence type="ECO:0000259" key="1">
    <source>
        <dbReference type="Pfam" id="PF00534"/>
    </source>
</evidence>
<accession>A0A369PPS8</accession>
<evidence type="ECO:0000313" key="3">
    <source>
        <dbReference type="Proteomes" id="UP000253961"/>
    </source>
</evidence>
<keyword evidence="2" id="KW-0808">Transferase</keyword>
<comment type="caution">
    <text evidence="2">The sequence shown here is derived from an EMBL/GenBank/DDBJ whole genome shotgun (WGS) entry which is preliminary data.</text>
</comment>
<protein>
    <submittedName>
        <fullName evidence="2">Glycosyltransferase family 1 protein</fullName>
    </submittedName>
</protein>
<dbReference type="AlphaFoldDB" id="A0A369PPS8"/>
<dbReference type="Gene3D" id="3.40.50.2000">
    <property type="entry name" value="Glycogen Phosphorylase B"/>
    <property type="match status" value="2"/>
</dbReference>
<proteinExistence type="predicted"/>
<dbReference type="Pfam" id="PF00534">
    <property type="entry name" value="Glycos_transf_1"/>
    <property type="match status" value="1"/>
</dbReference>
<name>A0A369PPS8_9SPHI</name>
<organism evidence="2 3">
    <name type="scientific">Pedobacter chinensis</name>
    <dbReference type="NCBI Taxonomy" id="2282421"/>
    <lineage>
        <taxon>Bacteria</taxon>
        <taxon>Pseudomonadati</taxon>
        <taxon>Bacteroidota</taxon>
        <taxon>Sphingobacteriia</taxon>
        <taxon>Sphingobacteriales</taxon>
        <taxon>Sphingobacteriaceae</taxon>
        <taxon>Pedobacter</taxon>
    </lineage>
</organism>
<dbReference type="OrthoDB" id="834818at2"/>
<dbReference type="EMBL" id="QPKV01000015">
    <property type="protein sequence ID" value="RDC54290.1"/>
    <property type="molecule type" value="Genomic_DNA"/>
</dbReference>